<evidence type="ECO:0000313" key="1">
    <source>
        <dbReference type="EMBL" id="MCC9644391.1"/>
    </source>
</evidence>
<evidence type="ECO:0000313" key="2">
    <source>
        <dbReference type="Proteomes" id="UP001430306"/>
    </source>
</evidence>
<dbReference type="NCBIfam" id="NF045672">
    <property type="entry name" value="MCP_gp7_epsi_15"/>
    <property type="match status" value="1"/>
</dbReference>
<dbReference type="Proteomes" id="UP001430306">
    <property type="component" value="Unassembled WGS sequence"/>
</dbReference>
<name>A0ABS8NLK1_9BACT</name>
<sequence length="122" mass="12918">MADTPITIADLVKINSMDVADNDVSDLLIDAPLIRSLVADTASNGTSHKYTKEASAPVVGFRSANDGRDHDASSDTLVTIDLKILDASFHVDKAVADAYTKGGPDGLMAREAKSLSGNRFRL</sequence>
<dbReference type="EMBL" id="JAJKFW010000052">
    <property type="protein sequence ID" value="MCC9644391.1"/>
    <property type="molecule type" value="Genomic_DNA"/>
</dbReference>
<dbReference type="RefSeq" id="WP_230276034.1">
    <property type="nucleotide sequence ID" value="NZ_JAJKFW010000052.1"/>
</dbReference>
<gene>
    <name evidence="1" type="ORF">LOC71_19130</name>
</gene>
<reference evidence="1" key="1">
    <citation type="submission" date="2021-11" db="EMBL/GenBank/DDBJ databases">
        <title>Genome sequence.</title>
        <authorList>
            <person name="Sun Q."/>
        </authorList>
    </citation>
    <scope>NUCLEOTIDE SEQUENCE</scope>
    <source>
        <strain evidence="1">JC740</strain>
    </source>
</reference>
<comment type="caution">
    <text evidence="1">The sequence shown here is derived from an EMBL/GenBank/DDBJ whole genome shotgun (WGS) entry which is preliminary data.</text>
</comment>
<keyword evidence="2" id="KW-1185">Reference proteome</keyword>
<accession>A0ABS8NLK1</accession>
<protein>
    <submittedName>
        <fullName evidence="1">Uncharacterized protein</fullName>
    </submittedName>
</protein>
<organism evidence="1 2">
    <name type="scientific">Rhodopirellula halodulae</name>
    <dbReference type="NCBI Taxonomy" id="2894198"/>
    <lineage>
        <taxon>Bacteria</taxon>
        <taxon>Pseudomonadati</taxon>
        <taxon>Planctomycetota</taxon>
        <taxon>Planctomycetia</taxon>
        <taxon>Pirellulales</taxon>
        <taxon>Pirellulaceae</taxon>
        <taxon>Rhodopirellula</taxon>
    </lineage>
</organism>
<proteinExistence type="predicted"/>
<dbReference type="InterPro" id="IPR048813">
    <property type="entry name" value="GP7-like"/>
</dbReference>